<dbReference type="SUPFAM" id="SSF47384">
    <property type="entry name" value="Homodimeric domain of signal transducing histidine kinase"/>
    <property type="match status" value="1"/>
</dbReference>
<dbReference type="InterPro" id="IPR003594">
    <property type="entry name" value="HATPase_dom"/>
</dbReference>
<evidence type="ECO:0000313" key="5">
    <source>
        <dbReference type="EMBL" id="MDR6404053.1"/>
    </source>
</evidence>
<keyword evidence="5" id="KW-0808">Transferase</keyword>
<organism evidence="5 6">
    <name type="scientific">Chryseobacterium geocarposphaerae</name>
    <dbReference type="NCBI Taxonomy" id="1416776"/>
    <lineage>
        <taxon>Bacteria</taxon>
        <taxon>Pseudomonadati</taxon>
        <taxon>Bacteroidota</taxon>
        <taxon>Flavobacteriia</taxon>
        <taxon>Flavobacteriales</taxon>
        <taxon>Weeksellaceae</taxon>
        <taxon>Chryseobacterium group</taxon>
        <taxon>Chryseobacterium</taxon>
    </lineage>
</organism>
<feature type="chain" id="PRO_5045134871" evidence="3">
    <location>
        <begin position="21"/>
        <end position="985"/>
    </location>
</feature>
<dbReference type="GO" id="GO:0016301">
    <property type="term" value="F:kinase activity"/>
    <property type="evidence" value="ECO:0007669"/>
    <property type="project" value="UniProtKB-KW"/>
</dbReference>
<evidence type="ECO:0000256" key="1">
    <source>
        <dbReference type="ARBA" id="ARBA00022553"/>
    </source>
</evidence>
<evidence type="ECO:0000259" key="4">
    <source>
        <dbReference type="PROSITE" id="PS50109"/>
    </source>
</evidence>
<dbReference type="Gene3D" id="1.10.287.130">
    <property type="match status" value="1"/>
</dbReference>
<dbReference type="Pfam" id="PF07494">
    <property type="entry name" value="Reg_prop"/>
    <property type="match status" value="1"/>
</dbReference>
<gene>
    <name evidence="5" type="ORF">J2781_000968</name>
</gene>
<keyword evidence="2" id="KW-0812">Transmembrane</keyword>
<dbReference type="Gene3D" id="3.30.565.10">
    <property type="entry name" value="Histidine kinase-like ATPase, C-terminal domain"/>
    <property type="match status" value="1"/>
</dbReference>
<dbReference type="InterPro" id="IPR011110">
    <property type="entry name" value="Reg_prop"/>
</dbReference>
<dbReference type="CDD" id="cd00075">
    <property type="entry name" value="HATPase"/>
    <property type="match status" value="1"/>
</dbReference>
<keyword evidence="1" id="KW-0597">Phosphoprotein</keyword>
<feature type="signal peptide" evidence="3">
    <location>
        <begin position="1"/>
        <end position="20"/>
    </location>
</feature>
<dbReference type="Proteomes" id="UP001184853">
    <property type="component" value="Unassembled WGS sequence"/>
</dbReference>
<feature type="transmembrane region" description="Helical" evidence="2">
    <location>
        <begin position="714"/>
        <end position="738"/>
    </location>
</feature>
<keyword evidence="5" id="KW-0418">Kinase</keyword>
<dbReference type="SUPFAM" id="SSF55874">
    <property type="entry name" value="ATPase domain of HSP90 chaperone/DNA topoisomerase II/histidine kinase"/>
    <property type="match status" value="1"/>
</dbReference>
<keyword evidence="3" id="KW-0732">Signal</keyword>
<evidence type="ECO:0000313" key="6">
    <source>
        <dbReference type="Proteomes" id="UP001184853"/>
    </source>
</evidence>
<dbReference type="PROSITE" id="PS50109">
    <property type="entry name" value="HIS_KIN"/>
    <property type="match status" value="1"/>
</dbReference>
<keyword evidence="6" id="KW-1185">Reference proteome</keyword>
<dbReference type="InterPro" id="IPR005467">
    <property type="entry name" value="His_kinase_dom"/>
</dbReference>
<comment type="caution">
    <text evidence="5">The sequence shown here is derived from an EMBL/GenBank/DDBJ whole genome shotgun (WGS) entry which is preliminary data.</text>
</comment>
<dbReference type="EMBL" id="JAVDQS010000002">
    <property type="protein sequence ID" value="MDR6404053.1"/>
    <property type="molecule type" value="Genomic_DNA"/>
</dbReference>
<dbReference type="InterPro" id="IPR036097">
    <property type="entry name" value="HisK_dim/P_sf"/>
</dbReference>
<accession>A0ABU1LBF0</accession>
<evidence type="ECO:0000256" key="3">
    <source>
        <dbReference type="SAM" id="SignalP"/>
    </source>
</evidence>
<dbReference type="PANTHER" id="PTHR43547">
    <property type="entry name" value="TWO-COMPONENT HISTIDINE KINASE"/>
    <property type="match status" value="1"/>
</dbReference>
<protein>
    <submittedName>
        <fullName evidence="5">Signal transduction histidine kinase</fullName>
    </submittedName>
</protein>
<dbReference type="SUPFAM" id="SSF69322">
    <property type="entry name" value="Tricorn protease domain 2"/>
    <property type="match status" value="1"/>
</dbReference>
<proteinExistence type="predicted"/>
<dbReference type="PANTHER" id="PTHR43547:SF2">
    <property type="entry name" value="HYBRID SIGNAL TRANSDUCTION HISTIDINE KINASE C"/>
    <property type="match status" value="1"/>
</dbReference>
<keyword evidence="2" id="KW-1133">Transmembrane helix</keyword>
<dbReference type="InterPro" id="IPR015943">
    <property type="entry name" value="WD40/YVTN_repeat-like_dom_sf"/>
</dbReference>
<feature type="domain" description="Histidine kinase" evidence="4">
    <location>
        <begin position="775"/>
        <end position="985"/>
    </location>
</feature>
<name>A0ABU1LBF0_9FLAO</name>
<dbReference type="InterPro" id="IPR036890">
    <property type="entry name" value="HATPase_C_sf"/>
</dbReference>
<dbReference type="Gene3D" id="2.130.10.10">
    <property type="entry name" value="YVTN repeat-like/Quinoprotein amine dehydrogenase"/>
    <property type="match status" value="2"/>
</dbReference>
<keyword evidence="2" id="KW-0472">Membrane</keyword>
<evidence type="ECO:0000256" key="2">
    <source>
        <dbReference type="SAM" id="Phobius"/>
    </source>
</evidence>
<dbReference type="RefSeq" id="WP_115980534.1">
    <property type="nucleotide sequence ID" value="NZ_JAVDQS010000002.1"/>
</dbReference>
<dbReference type="Pfam" id="PF02518">
    <property type="entry name" value="HATPase_c"/>
    <property type="match status" value="1"/>
</dbReference>
<dbReference type="SMART" id="SM00387">
    <property type="entry name" value="HATPase_c"/>
    <property type="match status" value="1"/>
</dbReference>
<reference evidence="5 6" key="1">
    <citation type="submission" date="2023-07" db="EMBL/GenBank/DDBJ databases">
        <title>Sorghum-associated microbial communities from plants grown in Nebraska, USA.</title>
        <authorList>
            <person name="Schachtman D."/>
        </authorList>
    </citation>
    <scope>NUCLEOTIDE SEQUENCE [LARGE SCALE GENOMIC DNA]</scope>
    <source>
        <strain evidence="5 6">DS1709</strain>
    </source>
</reference>
<sequence length="985" mass="114913">MKIKIVFIVLFVFCNFCAQSDIKWQNYNTDNGLPQNSVKDIIKDKYGFIWISTERGITRFDGEQFLTSKLWNNRKRYTNFHANKEKDTIFNLAEEGNEAAVITHRKLIRKTVSLKNLTRTIVHNNKQYRLFDKNSVIMKGAPNSRHFIYLDRGLYLFEKDLITYIGSTGRSKEIRMLFSMDKMKNIFIHQNTIFIVDPNHRKTLRITGGQLSYQEGSSLYNDPQSSLYWSQFSGQVYVMYKDVIYMSRYNNDKLYLRKIEYIPDFNKMLGSLYIKTILYDQENQNLLLGSLTKGLYIINIPQFNTVKKKLSFADNVYYAVLPVDDNSVMDAEGTIYDSLGEKYRDQKKQTADELLEYDKYSLAYNKNKDIFFIKNNKLYKRLKAHNYRQYTPISIPEVIDAVYGKEGLLFVTYVKNNKYYLAEYNEDSKKINNLFIFRYWVNDIKIYNKNQLLIGCMDGLYLGNKTKNEIIKLTSLPIKKIIQTTDQNIWILTKNYGFYLLKKKKLIKMPVDENNYLLDPHTILDDKQDNFWISTNNGLFKVRKKNLLQFSIHDNLPVFYYRYTVSDGLPTNELNGGGNPTGNILSNGQIVLPSLEGLIFFKPENVKSFYTNPFNFYIERAKLDDREIEIKNDILIIPDNRFSALEIFLDFPYYRNLSNADLHVLTETNEWKDLDLQRKFLIKKLQPGNHQIKFRYLGQNNNYSYKTITVKVGYLFYQSIFFKIAVIATACLVLIIVIRFNTSLQRSKNELLTEIEAQKKELNSSNVLREKLIEAISHDIATPIKHLSNLSKKLNETNKPDIQKKYFDSIHKSSEQLYLFTLGLGNYACLFTNAEEEPNPYPLNEVLEEKKSFFENISHDNNTVIEYKPEGLVHTKANRVIISAIVHNILDNAVKNTNNGKIIISTASDEGSAYIRITDNGIGMPKDLICYYNNIHKISIDDLQLQNRSGYGLKFVLLLIDRINSQINFKNNTPNGTIVELKIPN</sequence>